<evidence type="ECO:0000313" key="2">
    <source>
        <dbReference type="Proteomes" id="UP001302667"/>
    </source>
</evidence>
<sequence>MKTELSIKLDYLKDRSNPAEVFEAMASYINAYQDLGQLLSSSIGLDTDFSFQLNDIEKGSILSKLSVISDKIDSLLEAAFYTSGNELFKELIDEESTESEEQVEQLAAKLESSLARNIPPQMIDPYIDRQNLSFVLSKFSNANQKIRNGESVTFKNGKSNRSECQINTRWRFLGNPREMFQGDTQSHETDDRLYVKISVNEGNSVWSFRSTLLNRSFPARILQKEWLERYQAGLIPAIGPKDIIKARIKYDVYTPTKGHGHPEIRNAKIITIENIERFSGHQYEIDA</sequence>
<dbReference type="EMBL" id="CP136584">
    <property type="protein sequence ID" value="WOE65787.1"/>
    <property type="molecule type" value="Genomic_DNA"/>
</dbReference>
<organism evidence="1 2">
    <name type="scientific">Aeromonas allosaccharophila</name>
    <dbReference type="NCBI Taxonomy" id="656"/>
    <lineage>
        <taxon>Bacteria</taxon>
        <taxon>Pseudomonadati</taxon>
        <taxon>Pseudomonadota</taxon>
        <taxon>Gammaproteobacteria</taxon>
        <taxon>Aeromonadales</taxon>
        <taxon>Aeromonadaceae</taxon>
        <taxon>Aeromonas</taxon>
    </lineage>
</organism>
<protein>
    <submittedName>
        <fullName evidence="1">Uncharacterized protein</fullName>
    </submittedName>
</protein>
<dbReference type="Proteomes" id="UP001302667">
    <property type="component" value="Chromosome"/>
</dbReference>
<accession>A0ABZ0F886</accession>
<evidence type="ECO:0000313" key="1">
    <source>
        <dbReference type="EMBL" id="WOE65787.1"/>
    </source>
</evidence>
<gene>
    <name evidence="1" type="ORF">RY972_17410</name>
</gene>
<keyword evidence="2" id="KW-1185">Reference proteome</keyword>
<dbReference type="RefSeq" id="WP_317102675.1">
    <property type="nucleotide sequence ID" value="NZ_CP136584.1"/>
</dbReference>
<name>A0ABZ0F886_9GAMM</name>
<reference evidence="1 2" key="1">
    <citation type="submission" date="2023-10" db="EMBL/GenBank/DDBJ databases">
        <title>Genome analysis of psychrotrophic aerobic bacterium Aeromonas allosaccharophila BIM B-1809 isolated from infected fish.</title>
        <authorList>
            <person name="Leanovich S.I."/>
            <person name="Sidarenka A.V."/>
            <person name="Akhremchuk A.E."/>
            <person name="Sikolenko M.A."/>
            <person name="Valentovich L.N."/>
        </authorList>
    </citation>
    <scope>NUCLEOTIDE SEQUENCE [LARGE SCALE GENOMIC DNA]</scope>
    <source>
        <strain evidence="1 2">BIM B-1809</strain>
    </source>
</reference>
<proteinExistence type="predicted"/>